<dbReference type="EMBL" id="PXYL01000004">
    <property type="protein sequence ID" value="PSJ61279.1"/>
    <property type="molecule type" value="Genomic_DNA"/>
</dbReference>
<organism evidence="2 3">
    <name type="scientific">Pseudaminobacter soli</name>
    <name type="common">ex Li et al. 2025</name>
    <dbReference type="NCBI Taxonomy" id="1295366"/>
    <lineage>
        <taxon>Bacteria</taxon>
        <taxon>Pseudomonadati</taxon>
        <taxon>Pseudomonadota</taxon>
        <taxon>Alphaproteobacteria</taxon>
        <taxon>Hyphomicrobiales</taxon>
        <taxon>Phyllobacteriaceae</taxon>
        <taxon>Pseudaminobacter</taxon>
    </lineage>
</organism>
<keyword evidence="1" id="KW-0472">Membrane</keyword>
<dbReference type="RefSeq" id="WP_106723706.1">
    <property type="nucleotide sequence ID" value="NZ_PXYL01000004.1"/>
</dbReference>
<evidence type="ECO:0000313" key="3">
    <source>
        <dbReference type="Proteomes" id="UP000240653"/>
    </source>
</evidence>
<gene>
    <name evidence="2" type="ORF">C7I85_09365</name>
</gene>
<keyword evidence="1" id="KW-0812">Transmembrane</keyword>
<proteinExistence type="predicted"/>
<keyword evidence="1" id="KW-1133">Transmembrane helix</keyword>
<protein>
    <submittedName>
        <fullName evidence="2">Anti-sigma factor</fullName>
    </submittedName>
</protein>
<accession>A0A2P7SFK3</accession>
<reference evidence="2 3" key="1">
    <citation type="submission" date="2018-03" db="EMBL/GenBank/DDBJ databases">
        <title>The draft genome of Mesorhizobium soli JCM 19897.</title>
        <authorList>
            <person name="Li L."/>
            <person name="Liu L."/>
            <person name="Liang L."/>
            <person name="Wang T."/>
            <person name="Zhang X."/>
        </authorList>
    </citation>
    <scope>NUCLEOTIDE SEQUENCE [LARGE SCALE GENOMIC DNA]</scope>
    <source>
        <strain evidence="2 3">JCM 19897</strain>
    </source>
</reference>
<keyword evidence="3" id="KW-1185">Reference proteome</keyword>
<comment type="caution">
    <text evidence="2">The sequence shown here is derived from an EMBL/GenBank/DDBJ whole genome shotgun (WGS) entry which is preliminary data.</text>
</comment>
<dbReference type="Proteomes" id="UP000240653">
    <property type="component" value="Unassembled WGS sequence"/>
</dbReference>
<feature type="transmembrane region" description="Helical" evidence="1">
    <location>
        <begin position="84"/>
        <end position="105"/>
    </location>
</feature>
<dbReference type="AlphaFoldDB" id="A0A2P7SFK3"/>
<name>A0A2P7SFK3_9HYPH</name>
<evidence type="ECO:0000256" key="1">
    <source>
        <dbReference type="SAM" id="Phobius"/>
    </source>
</evidence>
<dbReference type="OrthoDB" id="7187254at2"/>
<sequence>MSRRDFTERDIHMALDGELPGDEYADYEAWLAANPDMAAKSRRFAVDGDMLRRAVSDVASEPIPLRMQQLLAEKKAPRRRFPSIIWRVAAAAALLAIGGLGGYFVGASGWNPVKAADSQVAVNAIEAYALYAPEKLHVVEVGADQKQHLVDWLSRRVGIPLVAPDLTAEGFDLIGGRLLPAQNQAAAQFMYQDHTGNRVSLYIVSDPTKQDTGYRWLEHGGMRALYWLDDGYGCAVAGNLSQAQLTQIADSAYKQLLQGTKS</sequence>
<evidence type="ECO:0000313" key="2">
    <source>
        <dbReference type="EMBL" id="PSJ61279.1"/>
    </source>
</evidence>